<protein>
    <submittedName>
        <fullName evidence="2">Uncharacterized protein</fullName>
    </submittedName>
</protein>
<evidence type="ECO:0000256" key="1">
    <source>
        <dbReference type="SAM" id="MobiDB-lite"/>
    </source>
</evidence>
<dbReference type="AlphaFoldDB" id="I0BH45"/>
<evidence type="ECO:0000313" key="2">
    <source>
        <dbReference type="EMBL" id="AFH61692.1"/>
    </source>
</evidence>
<gene>
    <name evidence="2" type="ORF">B2K_13350</name>
</gene>
<name>I0BH45_9BACL</name>
<dbReference type="KEGG" id="pmw:B2K_13350"/>
<sequence>MSDGEDLPETSLQPHYSYENMIESGDAGSEFPNDFDESAPAGMCYTYLGGLSRRSA</sequence>
<dbReference type="HOGENOM" id="CLU_3010006_0_0_9"/>
<reference evidence="2 3" key="1">
    <citation type="submission" date="2013-06" db="EMBL/GenBank/DDBJ databases">
        <title>Complete genome sequence of Paenibacillus mucilaginosus K02.</title>
        <authorList>
            <person name="Xiao B."/>
            <person name="Sun L."/>
            <person name="Xiao L."/>
            <person name="Lian B."/>
        </authorList>
    </citation>
    <scope>NUCLEOTIDE SEQUENCE [LARGE SCALE GENOMIC DNA]</scope>
    <source>
        <strain evidence="2 3">K02</strain>
    </source>
</reference>
<dbReference type="Proteomes" id="UP000007392">
    <property type="component" value="Chromosome"/>
</dbReference>
<accession>I0BH45</accession>
<dbReference type="EMBL" id="CP003422">
    <property type="protein sequence ID" value="AFH61692.1"/>
    <property type="molecule type" value="Genomic_DNA"/>
</dbReference>
<organism evidence="2 3">
    <name type="scientific">Paenibacillus mucilaginosus K02</name>
    <dbReference type="NCBI Taxonomy" id="997761"/>
    <lineage>
        <taxon>Bacteria</taxon>
        <taxon>Bacillati</taxon>
        <taxon>Bacillota</taxon>
        <taxon>Bacilli</taxon>
        <taxon>Bacillales</taxon>
        <taxon>Paenibacillaceae</taxon>
        <taxon>Paenibacillus</taxon>
    </lineage>
</organism>
<proteinExistence type="predicted"/>
<evidence type="ECO:0000313" key="3">
    <source>
        <dbReference type="Proteomes" id="UP000007392"/>
    </source>
</evidence>
<feature type="region of interest" description="Disordered" evidence="1">
    <location>
        <begin position="1"/>
        <end position="35"/>
    </location>
</feature>